<evidence type="ECO:0000313" key="1">
    <source>
        <dbReference type="EMBL" id="CAC5416387.1"/>
    </source>
</evidence>
<proteinExistence type="predicted"/>
<evidence type="ECO:0000313" key="2">
    <source>
        <dbReference type="Proteomes" id="UP000507470"/>
    </source>
</evidence>
<dbReference type="EMBL" id="CACVKT020008631">
    <property type="protein sequence ID" value="CAC5416387.1"/>
    <property type="molecule type" value="Genomic_DNA"/>
</dbReference>
<dbReference type="Proteomes" id="UP000507470">
    <property type="component" value="Unassembled WGS sequence"/>
</dbReference>
<organism evidence="1 2">
    <name type="scientific">Mytilus coruscus</name>
    <name type="common">Sea mussel</name>
    <dbReference type="NCBI Taxonomy" id="42192"/>
    <lineage>
        <taxon>Eukaryota</taxon>
        <taxon>Metazoa</taxon>
        <taxon>Spiralia</taxon>
        <taxon>Lophotrochozoa</taxon>
        <taxon>Mollusca</taxon>
        <taxon>Bivalvia</taxon>
        <taxon>Autobranchia</taxon>
        <taxon>Pteriomorphia</taxon>
        <taxon>Mytilida</taxon>
        <taxon>Mytiloidea</taxon>
        <taxon>Mytilidae</taxon>
        <taxon>Mytilinae</taxon>
        <taxon>Mytilus</taxon>
    </lineage>
</organism>
<accession>A0A6J8E7P2</accession>
<dbReference type="PANTHER" id="PTHR46791:SF5">
    <property type="entry name" value="CLR5 DOMAIN-CONTAINING PROTEIN-RELATED"/>
    <property type="match status" value="1"/>
</dbReference>
<reference evidence="1 2" key="1">
    <citation type="submission" date="2020-06" db="EMBL/GenBank/DDBJ databases">
        <authorList>
            <person name="Li R."/>
            <person name="Bekaert M."/>
        </authorList>
    </citation>
    <scope>NUCLEOTIDE SEQUENCE [LARGE SCALE GENOMIC DNA]</scope>
    <source>
        <strain evidence="2">wild</strain>
    </source>
</reference>
<name>A0A6J8E7P2_MYTCO</name>
<sequence>MHQPYTLHRSTILATTSTRNSIYRLRYSSNTTAQTLFPGISTIPFANNNFLRDNASRDNVIRYYFSQLYTAKDVKDILSDIHHIQLNERHLKRLQKRLNLQRAGQYSLIETVVHQIVRLYGEGYVNIGYIFMWNLRNVMCGVRVTQETVRIVMAALDPDGVNLDDFVHIWNLHRIRSQLNTETFSGIPNIMIYQPETFAAQDFSVMLPYSVETIERVSNDLILRYPEFGCRDEFMDVIEVLTGTMRHDFPFPNTVDDALVLFYQLTGTLDRMFPAT</sequence>
<protein>
    <submittedName>
        <fullName evidence="1">Uncharacterized protein</fullName>
    </submittedName>
</protein>
<dbReference type="AlphaFoldDB" id="A0A6J8E7P2"/>
<dbReference type="PANTHER" id="PTHR46791">
    <property type="entry name" value="EXPRESSED PROTEIN"/>
    <property type="match status" value="1"/>
</dbReference>
<keyword evidence="2" id="KW-1185">Reference proteome</keyword>
<gene>
    <name evidence="1" type="ORF">MCOR_49021</name>
</gene>